<protein>
    <submittedName>
        <fullName evidence="5">Flagellar protein FlbT</fullName>
    </submittedName>
</protein>
<keyword evidence="6" id="KW-1185">Reference proteome</keyword>
<dbReference type="AlphaFoldDB" id="A0A840ZGJ4"/>
<gene>
    <name evidence="5" type="ORF">HNR00_000803</name>
</gene>
<keyword evidence="1" id="KW-0678">Repressor</keyword>
<dbReference type="GO" id="GO:0006402">
    <property type="term" value="P:mRNA catabolic process"/>
    <property type="evidence" value="ECO:0007669"/>
    <property type="project" value="InterPro"/>
</dbReference>
<sequence>MPLRIELKPNERLIINGALIRNGDRRSVFMIENQCKFLRESEIIFEGDADTAAKRLCVTLQLIYLADNPAEADDLFVRQANQLMEAAPSMAPYILAIQDELSARQYHRAVKRGRDLVAYERSLQAHLETAQDGPRTQEEMPEKAREE</sequence>
<evidence type="ECO:0000256" key="3">
    <source>
        <dbReference type="ARBA" id="ARBA00022884"/>
    </source>
</evidence>
<dbReference type="InterPro" id="IPR009967">
    <property type="entry name" value="Flagellum_FlbT"/>
</dbReference>
<reference evidence="5 6" key="1">
    <citation type="submission" date="2020-08" db="EMBL/GenBank/DDBJ databases">
        <title>Genomic Encyclopedia of Type Strains, Phase IV (KMG-IV): sequencing the most valuable type-strain genomes for metagenomic binning, comparative biology and taxonomic classification.</title>
        <authorList>
            <person name="Goeker M."/>
        </authorList>
    </citation>
    <scope>NUCLEOTIDE SEQUENCE [LARGE SCALE GENOMIC DNA]</scope>
    <source>
        <strain evidence="5 6">DSM 2163</strain>
    </source>
</reference>
<keyword evidence="3" id="KW-0694">RNA-binding</keyword>
<keyword evidence="5" id="KW-0282">Flagellum</keyword>
<evidence type="ECO:0000313" key="6">
    <source>
        <dbReference type="Proteomes" id="UP000583454"/>
    </source>
</evidence>
<accession>A0A840ZGJ4</accession>
<dbReference type="Pfam" id="PF07378">
    <property type="entry name" value="FlbT"/>
    <property type="match status" value="1"/>
</dbReference>
<feature type="compositionally biased region" description="Basic and acidic residues" evidence="4">
    <location>
        <begin position="135"/>
        <end position="147"/>
    </location>
</feature>
<keyword evidence="5" id="KW-0966">Cell projection</keyword>
<comment type="caution">
    <text evidence="5">The sequence shown here is derived from an EMBL/GenBank/DDBJ whole genome shotgun (WGS) entry which is preliminary data.</text>
</comment>
<organism evidence="5 6">
    <name type="scientific">Methylorubrum rhodinum</name>
    <dbReference type="NCBI Taxonomy" id="29428"/>
    <lineage>
        <taxon>Bacteria</taxon>
        <taxon>Pseudomonadati</taxon>
        <taxon>Pseudomonadota</taxon>
        <taxon>Alphaproteobacteria</taxon>
        <taxon>Hyphomicrobiales</taxon>
        <taxon>Methylobacteriaceae</taxon>
        <taxon>Methylorubrum</taxon>
    </lineage>
</organism>
<proteinExistence type="predicted"/>
<keyword evidence="2" id="KW-1005">Bacterial flagellum biogenesis</keyword>
<feature type="region of interest" description="Disordered" evidence="4">
    <location>
        <begin position="128"/>
        <end position="147"/>
    </location>
</feature>
<evidence type="ECO:0000256" key="4">
    <source>
        <dbReference type="SAM" id="MobiDB-lite"/>
    </source>
</evidence>
<evidence type="ECO:0000256" key="1">
    <source>
        <dbReference type="ARBA" id="ARBA00022491"/>
    </source>
</evidence>
<dbReference type="Proteomes" id="UP000583454">
    <property type="component" value="Unassembled WGS sequence"/>
</dbReference>
<evidence type="ECO:0000256" key="2">
    <source>
        <dbReference type="ARBA" id="ARBA00022795"/>
    </source>
</evidence>
<dbReference type="GO" id="GO:0044781">
    <property type="term" value="P:bacterial-type flagellum organization"/>
    <property type="evidence" value="ECO:0007669"/>
    <property type="project" value="UniProtKB-KW"/>
</dbReference>
<keyword evidence="5" id="KW-0969">Cilium</keyword>
<dbReference type="EMBL" id="JACHOP010000002">
    <property type="protein sequence ID" value="MBB5756107.1"/>
    <property type="molecule type" value="Genomic_DNA"/>
</dbReference>
<dbReference type="RefSeq" id="WP_183565231.1">
    <property type="nucleotide sequence ID" value="NZ_JACHOP010000002.1"/>
</dbReference>
<name>A0A840ZGJ4_9HYPH</name>
<evidence type="ECO:0000313" key="5">
    <source>
        <dbReference type="EMBL" id="MBB5756107.1"/>
    </source>
</evidence>
<dbReference type="GO" id="GO:0048027">
    <property type="term" value="F:mRNA 5'-UTR binding"/>
    <property type="evidence" value="ECO:0007669"/>
    <property type="project" value="InterPro"/>
</dbReference>
<dbReference type="GO" id="GO:1902209">
    <property type="term" value="P:negative regulation of bacterial-type flagellum assembly"/>
    <property type="evidence" value="ECO:0007669"/>
    <property type="project" value="InterPro"/>
</dbReference>